<sequence length="461" mass="50074">MNIPGTALARVLDYFGYLNTLPSCTTIEAFLMRISATTAAALLVALYTDSSQQTYTPCEYRTAMRVGTFFTKSAEQLHKQAAGLSGGGNKLLSLSKNVPGFKSIMSAENTVGCLTDAFRARSLDNIYSLAYAELPSTAIPFHAAIGGRSAPTVGRWIRKHVIDDDNLGELPDFSRWKNASEPGVGIWSGRRSRSVALPQQLDSDALSQDSIKSLVYFTEPHSEDFVHTLHERFPRAKKLGLTLPHTPFDTGLAQTLVFPGGNVVGGGLVGFGCTDEVANTPPTINFDGYTPFSDVFEVTNASGNIILTLNNGNACRQLLELLNKSHIDKEDDYYIAAYNEDKSVKTIHRITSGDPSRGAIALDTTDDLTLSYGVRFMRRERESTEFEVDPAPSAPQAPAVSAVSSRHPLISLPLEDALAAQEHIHIENEFIVASELGFNTSTKPSHTPWSCNVEASAKLLL</sequence>
<comment type="caution">
    <text evidence="1">The sequence shown here is derived from an EMBL/GenBank/DDBJ whole genome shotgun (WGS) entry which is preliminary data.</text>
</comment>
<evidence type="ECO:0000313" key="1">
    <source>
        <dbReference type="EMBL" id="TIA86028.1"/>
    </source>
</evidence>
<reference evidence="1 2" key="1">
    <citation type="submission" date="2019-03" db="EMBL/GenBank/DDBJ databases">
        <title>Sequencing 23 genomes of Wallemia ichthyophaga.</title>
        <authorList>
            <person name="Gostincar C."/>
        </authorList>
    </citation>
    <scope>NUCLEOTIDE SEQUENCE [LARGE SCALE GENOMIC DNA]</scope>
    <source>
        <strain evidence="1 2">EXF-5753</strain>
    </source>
</reference>
<accession>A0A4T0FDD3</accession>
<keyword evidence="2" id="KW-1185">Reference proteome</keyword>
<gene>
    <name evidence="1" type="ORF">E3P99_03809</name>
</gene>
<dbReference type="Proteomes" id="UP000310189">
    <property type="component" value="Unassembled WGS sequence"/>
</dbReference>
<organism evidence="1 2">
    <name type="scientific">Wallemia hederae</name>
    <dbReference type="NCBI Taxonomy" id="1540922"/>
    <lineage>
        <taxon>Eukaryota</taxon>
        <taxon>Fungi</taxon>
        <taxon>Dikarya</taxon>
        <taxon>Basidiomycota</taxon>
        <taxon>Wallemiomycotina</taxon>
        <taxon>Wallemiomycetes</taxon>
        <taxon>Wallemiales</taxon>
        <taxon>Wallemiaceae</taxon>
        <taxon>Wallemia</taxon>
    </lineage>
</organism>
<evidence type="ECO:0000313" key="2">
    <source>
        <dbReference type="Proteomes" id="UP000310189"/>
    </source>
</evidence>
<name>A0A4T0FDD3_9BASI</name>
<dbReference type="OrthoDB" id="10251508at2759"/>
<dbReference type="EMBL" id="SPNW01000091">
    <property type="protein sequence ID" value="TIA86028.1"/>
    <property type="molecule type" value="Genomic_DNA"/>
</dbReference>
<dbReference type="AlphaFoldDB" id="A0A4T0FDD3"/>
<evidence type="ECO:0008006" key="3">
    <source>
        <dbReference type="Google" id="ProtNLM"/>
    </source>
</evidence>
<protein>
    <recommendedName>
        <fullName evidence="3">FIST domain-containing protein</fullName>
    </recommendedName>
</protein>
<proteinExistence type="predicted"/>